<dbReference type="InterPro" id="IPR051821">
    <property type="entry name" value="Asp/Asn_beta-hydroxylase"/>
</dbReference>
<dbReference type="Pfam" id="PF08241">
    <property type="entry name" value="Methyltransf_11"/>
    <property type="match status" value="1"/>
</dbReference>
<comment type="similarity">
    <text evidence="1">Belongs to the aspartyl/asparaginyl beta-hydroxylase family.</text>
</comment>
<dbReference type="InterPro" id="IPR013216">
    <property type="entry name" value="Methyltransf_11"/>
</dbReference>
<evidence type="ECO:0000256" key="3">
    <source>
        <dbReference type="ARBA" id="ARBA00023002"/>
    </source>
</evidence>
<dbReference type="PANTHER" id="PTHR46332:SF5">
    <property type="entry name" value="ASPARTATE BETA-HYDROXYLASE DOMAIN CONTAINING 2"/>
    <property type="match status" value="1"/>
</dbReference>
<keyword evidence="2" id="KW-0223">Dioxygenase</keyword>
<dbReference type="Pfam" id="PF05118">
    <property type="entry name" value="Asp_Arg_Hydrox"/>
    <property type="match status" value="1"/>
</dbReference>
<evidence type="ECO:0008006" key="8">
    <source>
        <dbReference type="Google" id="ProtNLM"/>
    </source>
</evidence>
<gene>
    <name evidence="6" type="ORF">CCMP2556_LOCUS43137</name>
</gene>
<reference evidence="6 7" key="1">
    <citation type="submission" date="2024-02" db="EMBL/GenBank/DDBJ databases">
        <authorList>
            <person name="Chen Y."/>
            <person name="Shah S."/>
            <person name="Dougan E. K."/>
            <person name="Thang M."/>
            <person name="Chan C."/>
        </authorList>
    </citation>
    <scope>NUCLEOTIDE SEQUENCE [LARGE SCALE GENOMIC DNA]</scope>
</reference>
<dbReference type="Proteomes" id="UP001642484">
    <property type="component" value="Unassembled WGS sequence"/>
</dbReference>
<dbReference type="Gene3D" id="2.60.120.330">
    <property type="entry name" value="B-lactam Antibiotic, Isopenicillin N Synthase, Chain"/>
    <property type="match status" value="1"/>
</dbReference>
<evidence type="ECO:0000313" key="6">
    <source>
        <dbReference type="EMBL" id="CAK9089664.1"/>
    </source>
</evidence>
<evidence type="ECO:0000259" key="4">
    <source>
        <dbReference type="Pfam" id="PF05118"/>
    </source>
</evidence>
<protein>
    <recommendedName>
        <fullName evidence="8">Aspartyl/asparaginy/proline hydroxylase domain-containing protein</fullName>
    </recommendedName>
</protein>
<dbReference type="InterPro" id="IPR027443">
    <property type="entry name" value="IPNS-like_sf"/>
</dbReference>
<feature type="domain" description="Methyltransferase type 11" evidence="5">
    <location>
        <begin position="231"/>
        <end position="310"/>
    </location>
</feature>
<feature type="domain" description="Aspartyl/asparaginy/proline hydroxylase" evidence="4">
    <location>
        <begin position="579"/>
        <end position="737"/>
    </location>
</feature>
<keyword evidence="3" id="KW-0560">Oxidoreductase</keyword>
<dbReference type="PANTHER" id="PTHR46332">
    <property type="entry name" value="ASPARTATE BETA-HYDROXYLASE DOMAIN-CONTAINING PROTEIN 2"/>
    <property type="match status" value="1"/>
</dbReference>
<accession>A0ABP0QNT7</accession>
<evidence type="ECO:0000256" key="2">
    <source>
        <dbReference type="ARBA" id="ARBA00022964"/>
    </source>
</evidence>
<name>A0ABP0QNT7_9DINO</name>
<dbReference type="InterPro" id="IPR029063">
    <property type="entry name" value="SAM-dependent_MTases_sf"/>
</dbReference>
<evidence type="ECO:0000256" key="1">
    <source>
        <dbReference type="ARBA" id="ARBA00007730"/>
    </source>
</evidence>
<sequence length="752" mass="84542">MQLGEVSRISDPLATEWYLVGQGLQVLLAYRILSDEERRKAFDDTGEDDAAAEVENERKVRLPGLEILRPAVENHRELYWERDMERLAGQLGTVQCDDPETGMTAEVVIWVSDEEGYAAWLPTEVLTYVILGARKIAAARNPDGEEQPYEFYQRALVRLNKGALFKPESFEKQSARTIQYTLGWAGVDNGPMMKPDPLRDAAFAQVFFKKGRDADDSGVLLDLGCQHGESSRMDLNSSALYQARLDECEDEQIGPEQGLFLLRGDAQELPFRDQQIDYVWWSFGWEEVERPEEVLKGIYRILKVGGRVAIATSLGKPQAKERSCTEFPDVRRHHVEDGDTGVFCRLVFSQWNLTLVAGPLKIKMIKLFKLTYSETFEDMYCSGWNMAAVLLEVRHHGETSIFKQRRATQASYGFSEEYVAVAMASENDPAGLYSAVARGARILELKRPSGQNQHRTAPSAMRGRSQELLLQRLLASPAWRPSLQGRQEANDLPIRSEQMRGFDFEALRNTRERLEEDAANDPDLGIQPALRNLRWAALSSQFTSLLPESGHATIDIWVQHGASATLRAAKPPSKQLRLESSYEHIKTELLGLLNWTSVGQRAEHDGALIAAGDWQEVVLLGDAEDALPNRQRCPATSRALNARPEVTECVRAGVGEALFSCLKPHTKLWTHCGPTNVRLTCHLGLIIPPQCSITAGDAPPRHWTEGKCLVFDDSFEHSVENNSEESRFILLVNFFHPDLPPDRWRDFGDQGA</sequence>
<dbReference type="InterPro" id="IPR007803">
    <property type="entry name" value="Asp/Arg/Pro-Hydrxlase"/>
</dbReference>
<dbReference type="SUPFAM" id="SSF53335">
    <property type="entry name" value="S-adenosyl-L-methionine-dependent methyltransferases"/>
    <property type="match status" value="1"/>
</dbReference>
<organism evidence="6 7">
    <name type="scientific">Durusdinium trenchii</name>
    <dbReference type="NCBI Taxonomy" id="1381693"/>
    <lineage>
        <taxon>Eukaryota</taxon>
        <taxon>Sar</taxon>
        <taxon>Alveolata</taxon>
        <taxon>Dinophyceae</taxon>
        <taxon>Suessiales</taxon>
        <taxon>Symbiodiniaceae</taxon>
        <taxon>Durusdinium</taxon>
    </lineage>
</organism>
<comment type="caution">
    <text evidence="6">The sequence shown here is derived from an EMBL/GenBank/DDBJ whole genome shotgun (WGS) entry which is preliminary data.</text>
</comment>
<dbReference type="Gene3D" id="3.40.50.150">
    <property type="entry name" value="Vaccinia Virus protein VP39"/>
    <property type="match status" value="1"/>
</dbReference>
<keyword evidence="7" id="KW-1185">Reference proteome</keyword>
<proteinExistence type="inferred from homology"/>
<dbReference type="SUPFAM" id="SSF51197">
    <property type="entry name" value="Clavaminate synthase-like"/>
    <property type="match status" value="1"/>
</dbReference>
<dbReference type="EMBL" id="CAXAMN010024751">
    <property type="protein sequence ID" value="CAK9089664.1"/>
    <property type="molecule type" value="Genomic_DNA"/>
</dbReference>
<evidence type="ECO:0000313" key="7">
    <source>
        <dbReference type="Proteomes" id="UP001642484"/>
    </source>
</evidence>
<evidence type="ECO:0000259" key="5">
    <source>
        <dbReference type="Pfam" id="PF08241"/>
    </source>
</evidence>
<dbReference type="CDD" id="cd02440">
    <property type="entry name" value="AdoMet_MTases"/>
    <property type="match status" value="1"/>
</dbReference>